<evidence type="ECO:0008006" key="3">
    <source>
        <dbReference type="Google" id="ProtNLM"/>
    </source>
</evidence>
<dbReference type="Proteomes" id="UP001157915">
    <property type="component" value="Unassembled WGS sequence"/>
</dbReference>
<keyword evidence="2" id="KW-1185">Reference proteome</keyword>
<evidence type="ECO:0000313" key="1">
    <source>
        <dbReference type="EMBL" id="SMP15025.1"/>
    </source>
</evidence>
<sequence length="148" mass="17390">MILYFNRYKRGLPILFVLLFLFSYDSNSQDITGSWRWFEFEDRAFTIQLYKPELDDDVMGSYDLIGEHCGVYYNGGRMDCSYEEYSISLNRISENVFTGTILSAYSLAVSEIRITYFPSSKEIRWEVTKEGVGKNHLPNYFPLDVMMQ</sequence>
<protein>
    <recommendedName>
        <fullName evidence="3">Lipocalin-like domain-containing protein</fullName>
    </recommendedName>
</protein>
<reference evidence="1 2" key="1">
    <citation type="submission" date="2017-05" db="EMBL/GenBank/DDBJ databases">
        <authorList>
            <person name="Varghese N."/>
            <person name="Submissions S."/>
        </authorList>
    </citation>
    <scope>NUCLEOTIDE SEQUENCE [LARGE SCALE GENOMIC DNA]</scope>
    <source>
        <strain evidence="1 2">DSM 15360</strain>
    </source>
</reference>
<dbReference type="EMBL" id="FXUA01000002">
    <property type="protein sequence ID" value="SMP15025.1"/>
    <property type="molecule type" value="Genomic_DNA"/>
</dbReference>
<accession>A0ABY1NPR0</accession>
<organism evidence="1 2">
    <name type="scientific">Algoriphagus winogradskyi</name>
    <dbReference type="NCBI Taxonomy" id="237017"/>
    <lineage>
        <taxon>Bacteria</taxon>
        <taxon>Pseudomonadati</taxon>
        <taxon>Bacteroidota</taxon>
        <taxon>Cytophagia</taxon>
        <taxon>Cytophagales</taxon>
        <taxon>Cyclobacteriaceae</taxon>
        <taxon>Algoriphagus</taxon>
    </lineage>
</organism>
<evidence type="ECO:0000313" key="2">
    <source>
        <dbReference type="Proteomes" id="UP001157915"/>
    </source>
</evidence>
<name>A0ABY1NPR0_9BACT</name>
<proteinExistence type="predicted"/>
<gene>
    <name evidence="1" type="ORF">SAMN06265367_102435</name>
</gene>
<comment type="caution">
    <text evidence="1">The sequence shown here is derived from an EMBL/GenBank/DDBJ whole genome shotgun (WGS) entry which is preliminary data.</text>
</comment>
<dbReference type="RefSeq" id="WP_283412227.1">
    <property type="nucleotide sequence ID" value="NZ_FXUA01000002.1"/>
</dbReference>